<dbReference type="InterPro" id="IPR029044">
    <property type="entry name" value="Nucleotide-diphossugar_trans"/>
</dbReference>
<dbReference type="GO" id="GO:0005851">
    <property type="term" value="C:eukaryotic translation initiation factor 2B complex"/>
    <property type="evidence" value="ECO:0007669"/>
    <property type="project" value="EnsemblFungi"/>
</dbReference>
<dbReference type="STRING" id="1408157.A0A1J7IGH0"/>
<sequence length="744" mass="81117">MSGKQAAKGAGGKGKKSAKGAEEKREDVLQAVIIADSFQDRYTPFTLDKPRCLLPLANTPMIEYTLEFLAMNGVQEVFIYCGRHIDQVEDYIYDSPRWRPASKLNPFTSIEFIRVSDAHSVGDFLRDLDKRGLMSSDFVLVHGDLVANIPLDAALAKHRARREANRDAIMTVVLRSAGEDDHRTKTHGITPNFLVDPSTGRCLHYEETHPLQSDHYLTLDPTLLEDHAALEVRSDLIDCGIDICTPDVLALWSESFDYELPRKNFLHGVLKDFELNGKFIYTEILDNGYAARASNLQMYDAISRDILGRWTFPLVPDSNLVMDHTYKTSKGGVCLEDGVTLSPSSTITNSVFGQRSKLGSGSTVSNSIIGRRCKIGKNVHIENSYIWDDVVIQDGASIYRSVLANAVTVGKGSSVPEGSLLSYGVQVGNNIQLTTTNAKFSLRSGDGKPAKNDNQLLGANGRGGLYTDLDDLDSDEEEDEDDPSTLQKSLIYSLAGLNLSTSSISTLSSTGDTESVVEDSVAQLQEADPTATTSDSSTRMRLSSLALSDDSSSGRTGAFHGDAVTGLLDSLRADDTSDFDGAKLEFMGLRLANDASDSAMRRAIAVAFARRAAELLNTLEPTKAAENAILSKKGAVKFVREVGVGGGEAEQVEFELDLQKTLVALVAAKNLEPARAGALLAALLQQLYNQDVLEEEGILAWWADKRAAEGESMTAVRDKCRVLVEWLENADEEDSEEEDDDDDE</sequence>
<feature type="region of interest" description="Disordered" evidence="12">
    <location>
        <begin position="1"/>
        <end position="23"/>
    </location>
</feature>
<dbReference type="InterPro" id="IPR035543">
    <property type="entry name" value="eIF-2B_epsilon_N"/>
</dbReference>
<dbReference type="Gene3D" id="2.160.10.10">
    <property type="entry name" value="Hexapeptide repeat proteins"/>
    <property type="match status" value="1"/>
</dbReference>
<dbReference type="PANTHER" id="PTHR45887">
    <property type="entry name" value="TRANSLATION INITIATION FACTOR EIF-2B SUBUNIT EPSILON"/>
    <property type="match status" value="1"/>
</dbReference>
<dbReference type="GO" id="GO:0031369">
    <property type="term" value="F:translation initiation factor binding"/>
    <property type="evidence" value="ECO:0007669"/>
    <property type="project" value="InterPro"/>
</dbReference>
<dbReference type="Proteomes" id="UP000182658">
    <property type="component" value="Unassembled WGS sequence"/>
</dbReference>
<comment type="subunit">
    <text evidence="11">Component of the translation initiation factor 2B (eIF2B) complex which is a heterodecamer of two sets of five different subunits: alpha, beta, gamma, delta and epsilon. Subunits alpha, beta and delta comprise a regulatory subcomplex and subunits epsilon and gamma comprise a catalytic subcomplex. Within the complex, the hexameric regulatory complex resides at the center, with the two heterodimeric catalytic subcomplexes bound on opposite sides.</text>
</comment>
<evidence type="ECO:0000256" key="3">
    <source>
        <dbReference type="ARBA" id="ARBA00018601"/>
    </source>
</evidence>
<keyword evidence="4" id="KW-0963">Cytoplasm</keyword>
<dbReference type="InterPro" id="IPR011004">
    <property type="entry name" value="Trimer_LpxA-like_sf"/>
</dbReference>
<evidence type="ECO:0000256" key="5">
    <source>
        <dbReference type="ARBA" id="ARBA00022540"/>
    </source>
</evidence>
<evidence type="ECO:0000256" key="2">
    <source>
        <dbReference type="ARBA" id="ARBA00007878"/>
    </source>
</evidence>
<feature type="compositionally biased region" description="Low complexity" evidence="12">
    <location>
        <begin position="527"/>
        <end position="551"/>
    </location>
</feature>
<evidence type="ECO:0000256" key="9">
    <source>
        <dbReference type="ARBA" id="ARBA00044144"/>
    </source>
</evidence>
<feature type="region of interest" description="Disordered" evidence="12">
    <location>
        <begin position="524"/>
        <end position="551"/>
    </location>
</feature>
<dbReference type="InterPro" id="IPR005835">
    <property type="entry name" value="NTP_transferase_dom"/>
</dbReference>
<dbReference type="PANTHER" id="PTHR45887:SF1">
    <property type="entry name" value="TRANSLATION INITIATION FACTOR EIF-2B SUBUNIT EPSILON"/>
    <property type="match status" value="1"/>
</dbReference>
<feature type="region of interest" description="Disordered" evidence="12">
    <location>
        <begin position="442"/>
        <end position="485"/>
    </location>
</feature>
<dbReference type="OrthoDB" id="424572at2759"/>
<keyword evidence="6" id="KW-0648">Protein biosynthesis</keyword>
<comment type="subcellular location">
    <subcellularLocation>
        <location evidence="1">Cytoplasm</location>
        <location evidence="1">Cytosol</location>
    </subcellularLocation>
</comment>
<dbReference type="InterPro" id="IPR056764">
    <property type="entry name" value="LbH_EIF2B3/5"/>
</dbReference>
<dbReference type="AlphaFoldDB" id="A0A1J7IGH0"/>
<dbReference type="Pfam" id="PF25084">
    <property type="entry name" value="LbH_EIF2B"/>
    <property type="match status" value="1"/>
</dbReference>
<dbReference type="CDD" id="cd04197">
    <property type="entry name" value="eIF-2B_epsilon_N"/>
    <property type="match status" value="1"/>
</dbReference>
<dbReference type="FunCoup" id="A0A1J7IGH0">
    <property type="interactions" value="1131"/>
</dbReference>
<dbReference type="InterPro" id="IPR003307">
    <property type="entry name" value="W2_domain"/>
</dbReference>
<evidence type="ECO:0000256" key="8">
    <source>
        <dbReference type="ARBA" id="ARBA00031190"/>
    </source>
</evidence>
<dbReference type="CDD" id="cd05787">
    <property type="entry name" value="LbH_eIF2B_epsilon"/>
    <property type="match status" value="1"/>
</dbReference>
<dbReference type="InParanoid" id="A0A1J7IGH0"/>
<dbReference type="InterPro" id="IPR044123">
    <property type="entry name" value="W2_eIF2B_epsilon"/>
</dbReference>
<protein>
    <recommendedName>
        <fullName evidence="3">Mannose-1-phosphate guanyltransferase</fullName>
    </recommendedName>
    <alternativeName>
        <fullName evidence="8">GDP-mannose pyrophosphorylase</fullName>
    </alternativeName>
    <alternativeName>
        <fullName evidence="7">GTP-mannose-1-phosphate guanylyltransferase</fullName>
    </alternativeName>
    <alternativeName>
        <fullName evidence="9">Translation initiation factor eIF2B subunit epsilon</fullName>
    </alternativeName>
    <alternativeName>
        <fullName evidence="10">eIF2B GDP-GTP exchange factor subunit epsilon</fullName>
    </alternativeName>
</protein>
<evidence type="ECO:0000256" key="7">
    <source>
        <dbReference type="ARBA" id="ARBA00030179"/>
    </source>
</evidence>
<gene>
    <name evidence="14" type="ORF">CONLIGDRAFT_655949</name>
</gene>
<dbReference type="GO" id="GO:0002183">
    <property type="term" value="P:cytoplasmic translational initiation"/>
    <property type="evidence" value="ECO:0007669"/>
    <property type="project" value="EnsemblFungi"/>
</dbReference>
<dbReference type="CDD" id="cd11558">
    <property type="entry name" value="W2_eIF2B_epsilon"/>
    <property type="match status" value="1"/>
</dbReference>
<proteinExistence type="inferred from homology"/>
<dbReference type="SMART" id="SM00515">
    <property type="entry name" value="eIF5C"/>
    <property type="match status" value="1"/>
</dbReference>
<dbReference type="SUPFAM" id="SSF51161">
    <property type="entry name" value="Trimeric LpxA-like enzymes"/>
    <property type="match status" value="1"/>
</dbReference>
<dbReference type="GO" id="GO:0005829">
    <property type="term" value="C:cytosol"/>
    <property type="evidence" value="ECO:0007669"/>
    <property type="project" value="UniProtKB-SubCell"/>
</dbReference>
<feature type="compositionally biased region" description="Acidic residues" evidence="12">
    <location>
        <begin position="468"/>
        <end position="483"/>
    </location>
</feature>
<dbReference type="FunFam" id="3.90.550.10:FF:000066">
    <property type="entry name" value="Translation initiation factor eIF-2B subunit epsilon"/>
    <property type="match status" value="1"/>
</dbReference>
<evidence type="ECO:0000256" key="4">
    <source>
        <dbReference type="ARBA" id="ARBA00022490"/>
    </source>
</evidence>
<comment type="similarity">
    <text evidence="2">Belongs to the eIF-2B gamma/epsilon subunits family.</text>
</comment>
<feature type="domain" description="W2" evidence="13">
    <location>
        <begin position="554"/>
        <end position="737"/>
    </location>
</feature>
<evidence type="ECO:0000256" key="10">
    <source>
        <dbReference type="ARBA" id="ARBA00044345"/>
    </source>
</evidence>
<dbReference type="Gene3D" id="3.90.550.10">
    <property type="entry name" value="Spore Coat Polysaccharide Biosynthesis Protein SpsA, Chain A"/>
    <property type="match status" value="1"/>
</dbReference>
<evidence type="ECO:0000259" key="13">
    <source>
        <dbReference type="PROSITE" id="PS51363"/>
    </source>
</evidence>
<keyword evidence="5" id="KW-0396">Initiation factor</keyword>
<dbReference type="Gene3D" id="1.25.40.180">
    <property type="match status" value="1"/>
</dbReference>
<dbReference type="EMBL" id="KV875100">
    <property type="protein sequence ID" value="OIW26550.1"/>
    <property type="molecule type" value="Genomic_DNA"/>
</dbReference>
<evidence type="ECO:0000256" key="1">
    <source>
        <dbReference type="ARBA" id="ARBA00004514"/>
    </source>
</evidence>
<reference evidence="14 15" key="1">
    <citation type="submission" date="2016-10" db="EMBL/GenBank/DDBJ databases">
        <title>Draft genome sequence of Coniochaeta ligniaria NRRL30616, a lignocellulolytic fungus for bioabatement of inhibitors in plant biomass hydrolysates.</title>
        <authorList>
            <consortium name="DOE Joint Genome Institute"/>
            <person name="Jimenez D.J."/>
            <person name="Hector R.E."/>
            <person name="Riley R."/>
            <person name="Sun H."/>
            <person name="Grigoriev I.V."/>
            <person name="Van Elsas J.D."/>
            <person name="Nichols N.N."/>
        </authorList>
    </citation>
    <scope>NUCLEOTIDE SEQUENCE [LARGE SCALE GENOMIC DNA]</scope>
    <source>
        <strain evidence="14 15">NRRL 30616</strain>
    </source>
</reference>
<evidence type="ECO:0000256" key="11">
    <source>
        <dbReference type="ARBA" id="ARBA00046432"/>
    </source>
</evidence>
<dbReference type="GO" id="GO:0005085">
    <property type="term" value="F:guanyl-nucleotide exchange factor activity"/>
    <property type="evidence" value="ECO:0007669"/>
    <property type="project" value="EnsemblFungi"/>
</dbReference>
<evidence type="ECO:0000256" key="12">
    <source>
        <dbReference type="SAM" id="MobiDB-lite"/>
    </source>
</evidence>
<dbReference type="InterPro" id="IPR051956">
    <property type="entry name" value="eIF2B_epsilon"/>
</dbReference>
<dbReference type="GO" id="GO:0006446">
    <property type="term" value="P:regulation of translational initiation"/>
    <property type="evidence" value="ECO:0007669"/>
    <property type="project" value="EnsemblFungi"/>
</dbReference>
<dbReference type="InterPro" id="IPR016024">
    <property type="entry name" value="ARM-type_fold"/>
</dbReference>
<organism evidence="14 15">
    <name type="scientific">Coniochaeta ligniaria NRRL 30616</name>
    <dbReference type="NCBI Taxonomy" id="1408157"/>
    <lineage>
        <taxon>Eukaryota</taxon>
        <taxon>Fungi</taxon>
        <taxon>Dikarya</taxon>
        <taxon>Ascomycota</taxon>
        <taxon>Pezizomycotina</taxon>
        <taxon>Sordariomycetes</taxon>
        <taxon>Sordariomycetidae</taxon>
        <taxon>Coniochaetales</taxon>
        <taxon>Coniochaetaceae</taxon>
        <taxon>Coniochaeta</taxon>
    </lineage>
</organism>
<dbReference type="SUPFAM" id="SSF53448">
    <property type="entry name" value="Nucleotide-diphospho-sugar transferases"/>
    <property type="match status" value="1"/>
</dbReference>
<dbReference type="GO" id="GO:0003743">
    <property type="term" value="F:translation initiation factor activity"/>
    <property type="evidence" value="ECO:0007669"/>
    <property type="project" value="UniProtKB-KW"/>
</dbReference>
<name>A0A1J7IGH0_9PEZI</name>
<dbReference type="Pfam" id="PF02020">
    <property type="entry name" value="W2"/>
    <property type="match status" value="1"/>
</dbReference>
<evidence type="ECO:0000313" key="14">
    <source>
        <dbReference type="EMBL" id="OIW26550.1"/>
    </source>
</evidence>
<dbReference type="PROSITE" id="PS51363">
    <property type="entry name" value="W2"/>
    <property type="match status" value="1"/>
</dbReference>
<keyword evidence="15" id="KW-1185">Reference proteome</keyword>
<evidence type="ECO:0000256" key="6">
    <source>
        <dbReference type="ARBA" id="ARBA00022917"/>
    </source>
</evidence>
<evidence type="ECO:0000313" key="15">
    <source>
        <dbReference type="Proteomes" id="UP000182658"/>
    </source>
</evidence>
<dbReference type="Pfam" id="PF00483">
    <property type="entry name" value="NTP_transferase"/>
    <property type="match status" value="1"/>
</dbReference>
<accession>A0A1J7IGH0</accession>
<dbReference type="GO" id="GO:0016740">
    <property type="term" value="F:transferase activity"/>
    <property type="evidence" value="ECO:0007669"/>
    <property type="project" value="UniProtKB-KW"/>
</dbReference>
<keyword evidence="14" id="KW-0808">Transferase</keyword>
<dbReference type="SUPFAM" id="SSF48371">
    <property type="entry name" value="ARM repeat"/>
    <property type="match status" value="1"/>
</dbReference>